<proteinExistence type="predicted"/>
<dbReference type="OrthoDB" id="2988996at2"/>
<gene>
    <name evidence="1" type="ORF">VK70_10575</name>
</gene>
<dbReference type="PATRIC" id="fig|1333534.5.peg.2333"/>
<organism evidence="1 2">
    <name type="scientific">Paenibacillus durus ATCC 35681</name>
    <dbReference type="NCBI Taxonomy" id="1333534"/>
    <lineage>
        <taxon>Bacteria</taxon>
        <taxon>Bacillati</taxon>
        <taxon>Bacillota</taxon>
        <taxon>Bacilli</taxon>
        <taxon>Bacillales</taxon>
        <taxon>Paenibacillaceae</taxon>
        <taxon>Paenibacillus</taxon>
    </lineage>
</organism>
<sequence>MSVDDYLDLYNYAKQLGDAQWQADLLTSLKNYKSMTEAEIREQRVREMWTRFDNINANLLELFDKLRTGGDDNQARAWRERVWELKLERISLAKELQDKYIHLRH</sequence>
<reference evidence="1 2" key="2">
    <citation type="journal article" date="2016" name="Genome Announc.">
        <title>Genome Sequence of a Gram-Positive Diazotroph, Paenibacillus durus Type Strain ATCC 35681.</title>
        <authorList>
            <person name="Halim M.A."/>
            <person name="Rahman A.Y."/>
            <person name="Sim K.S."/>
            <person name="Yam H.C."/>
            <person name="Rahim A.A."/>
            <person name="Ghazali A.H."/>
            <person name="Najimudin N."/>
        </authorList>
    </citation>
    <scope>NUCLEOTIDE SEQUENCE [LARGE SCALE GENOMIC DNA]</scope>
    <source>
        <strain evidence="1 2">ATCC 35681</strain>
    </source>
</reference>
<protein>
    <submittedName>
        <fullName evidence="1">Uncharacterized protein</fullName>
    </submittedName>
</protein>
<name>A0A0F7FA88_PAEDU</name>
<dbReference type="RefSeq" id="WP_025698662.1">
    <property type="nucleotide sequence ID" value="NZ_ASQQ01000618.1"/>
</dbReference>
<accession>A0A0F7FA88</accession>
<reference evidence="1 2" key="1">
    <citation type="submission" date="2015-03" db="EMBL/GenBank/DDBJ databases">
        <authorList>
            <person name="Abdul Halim M."/>
        </authorList>
    </citation>
    <scope>NUCLEOTIDE SEQUENCE [LARGE SCALE GENOMIC DNA]</scope>
    <source>
        <strain evidence="1 2">ATCC 35681</strain>
    </source>
</reference>
<dbReference type="HOGENOM" id="CLU_171610_0_0_9"/>
<evidence type="ECO:0000313" key="1">
    <source>
        <dbReference type="EMBL" id="AKG34954.1"/>
    </source>
</evidence>
<evidence type="ECO:0000313" key="2">
    <source>
        <dbReference type="Proteomes" id="UP000034189"/>
    </source>
</evidence>
<dbReference type="AlphaFoldDB" id="A0A0F7FA88"/>
<dbReference type="EMBL" id="CP011114">
    <property type="protein sequence ID" value="AKG34954.1"/>
    <property type="molecule type" value="Genomic_DNA"/>
</dbReference>
<dbReference type="Proteomes" id="UP000034189">
    <property type="component" value="Chromosome"/>
</dbReference>